<dbReference type="EMBL" id="WNXD01000001">
    <property type="protein sequence ID" value="MBB2144501.1"/>
    <property type="molecule type" value="Genomic_DNA"/>
</dbReference>
<protein>
    <submittedName>
        <fullName evidence="2">Phosphotransferase</fullName>
    </submittedName>
</protein>
<evidence type="ECO:0000313" key="2">
    <source>
        <dbReference type="EMBL" id="MBB2144501.1"/>
    </source>
</evidence>
<evidence type="ECO:0000259" key="1">
    <source>
        <dbReference type="Pfam" id="PF01636"/>
    </source>
</evidence>
<dbReference type="Gene3D" id="3.90.1200.10">
    <property type="match status" value="1"/>
</dbReference>
<dbReference type="InterPro" id="IPR002575">
    <property type="entry name" value="Aminoglycoside_PTrfase"/>
</dbReference>
<dbReference type="SUPFAM" id="SSF56112">
    <property type="entry name" value="Protein kinase-like (PK-like)"/>
    <property type="match status" value="1"/>
</dbReference>
<sequence length="354" mass="41231">MFQEILASYGLQFEDYKIELHGSGLINYTWKVSGTENDYLLQKINTNVFKEPAHIDKNLLELRKFLDQYAPDYLFVSPLPNLKNETMVVVNEGYYRIFPFIKNSKSADYVKYPEEAYQAAKQFGQFAKELDGFDTTKLKYTLVDFHNLPLRVEQFISALKNANPDRLKQATAEIDELTKLDHIATKYQELIQNGKLKERVVHHDTKINNVLVNQQTGEGLCVIDLDTVMPGYYISDVGDMMRTYLSEANEEEKDLTKVAVREEMFFAIYRGYMEEMGEALSESEKEQFIFSGKFMIYMQALRFLTDFLNDDIYYHTAYADHNLVRAKNQIQLLKSYLAAEPIFKTIFQERPAVI</sequence>
<dbReference type="InterPro" id="IPR050249">
    <property type="entry name" value="Pseudomonas-type_ThrB"/>
</dbReference>
<dbReference type="RefSeq" id="WP_182921192.1">
    <property type="nucleotide sequence ID" value="NZ_WNXD01000001.1"/>
</dbReference>
<keyword evidence="3" id="KW-1185">Reference proteome</keyword>
<dbReference type="PANTHER" id="PTHR21064">
    <property type="entry name" value="AMINOGLYCOSIDE PHOSPHOTRANSFERASE DOMAIN-CONTAINING PROTEIN-RELATED"/>
    <property type="match status" value="1"/>
</dbReference>
<dbReference type="AlphaFoldDB" id="A0A923DV60"/>
<accession>A0A923DV60</accession>
<evidence type="ECO:0000313" key="3">
    <source>
        <dbReference type="Proteomes" id="UP000601055"/>
    </source>
</evidence>
<dbReference type="PANTHER" id="PTHR21064:SF5">
    <property type="entry name" value="SLR1880 PROTEIN"/>
    <property type="match status" value="1"/>
</dbReference>
<organism evidence="2 3">
    <name type="scientific">Pedobacter planticolens</name>
    <dbReference type="NCBI Taxonomy" id="2679964"/>
    <lineage>
        <taxon>Bacteria</taxon>
        <taxon>Pseudomonadati</taxon>
        <taxon>Bacteroidota</taxon>
        <taxon>Sphingobacteriia</taxon>
        <taxon>Sphingobacteriales</taxon>
        <taxon>Sphingobacteriaceae</taxon>
        <taxon>Pedobacter</taxon>
    </lineage>
</organism>
<dbReference type="Proteomes" id="UP000601055">
    <property type="component" value="Unassembled WGS sequence"/>
</dbReference>
<reference evidence="2" key="1">
    <citation type="submission" date="2019-11" db="EMBL/GenBank/DDBJ databases">
        <title>Description of Pedobacter sp. LMG 31464T.</title>
        <authorList>
            <person name="Carlier A."/>
            <person name="Qi S."/>
            <person name="Vandamme P."/>
        </authorList>
    </citation>
    <scope>NUCLEOTIDE SEQUENCE</scope>
    <source>
        <strain evidence="2">LMG 31464</strain>
    </source>
</reference>
<comment type="caution">
    <text evidence="2">The sequence shown here is derived from an EMBL/GenBank/DDBJ whole genome shotgun (WGS) entry which is preliminary data.</text>
</comment>
<dbReference type="Pfam" id="PF01636">
    <property type="entry name" value="APH"/>
    <property type="match status" value="1"/>
</dbReference>
<name>A0A923DV60_9SPHI</name>
<dbReference type="InterPro" id="IPR011009">
    <property type="entry name" value="Kinase-like_dom_sf"/>
</dbReference>
<proteinExistence type="predicted"/>
<feature type="domain" description="Aminoglycoside phosphotransferase" evidence="1">
    <location>
        <begin position="18"/>
        <end position="247"/>
    </location>
</feature>
<gene>
    <name evidence="2" type="ORF">GM921_03320</name>
</gene>